<accession>A0AC61SBD8</accession>
<evidence type="ECO:0000313" key="1">
    <source>
        <dbReference type="EMBL" id="TKY92003.1"/>
    </source>
</evidence>
<gene>
    <name evidence="1" type="ORF">C5S46_02920</name>
</gene>
<dbReference type="EMBL" id="QYBA01000092">
    <property type="protein sequence ID" value="TKY92003.1"/>
    <property type="molecule type" value="Genomic_DNA"/>
</dbReference>
<dbReference type="Proteomes" id="UP000315423">
    <property type="component" value="Unassembled WGS sequence"/>
</dbReference>
<sequence>MPGKKLGFLDRTADNNWCASGGGSSVFCSRYIDAERPITSPFFENEWFEGPFELKNIEDENISISNAKALKVVTENPFDEGHYLIYMQSPDWNNELWNTVLSQHGEFVLIDEKDWLLREDAKLRANPDKFQLIKKDNVTVYALDILPSYAFDSAIFASFMSENIRQEFGLNIGNVDVLVCHSSGNEYYSLIELRDYSWKLLVGKLSAYNDISEDASAMENVISAIYESEETLSNDEIKNMLKIHFDSTEVDTLFGQYSEAKNVTDSYSTYRRVSAKNE</sequence>
<reference evidence="1" key="1">
    <citation type="submission" date="2018-09" db="EMBL/GenBank/DDBJ databases">
        <title>A genomic encyclopedia of anaerobic methanotrophic archaea.</title>
        <authorList>
            <person name="Skennerton C.T."/>
            <person name="Chadwick G.L."/>
            <person name="Laso-Perez R."/>
            <person name="Leu A.O."/>
            <person name="Speth D.R."/>
            <person name="Yu H."/>
            <person name="Morgan-Lang C."/>
            <person name="Hatzenpichler R."/>
            <person name="Goudeau D."/>
            <person name="Malmstrom R."/>
            <person name="Woyke T."/>
            <person name="Hallam S."/>
            <person name="Tyson G.W."/>
            <person name="Wegener G."/>
            <person name="Boetius A."/>
            <person name="Orphan V.J."/>
        </authorList>
    </citation>
    <scope>NUCLEOTIDE SEQUENCE</scope>
    <source>
        <strain evidence="1">CONS3730D10UFb2</strain>
    </source>
</reference>
<organism evidence="1 2">
    <name type="scientific">Candidatus Methanomarinus sp</name>
    <dbReference type="NCBI Taxonomy" id="3386244"/>
    <lineage>
        <taxon>Archaea</taxon>
        <taxon>Methanobacteriati</taxon>
        <taxon>Methanobacteriota</taxon>
        <taxon>Stenosarchaea group</taxon>
        <taxon>Methanomicrobia</taxon>
        <taxon>Methanosarcinales</taxon>
        <taxon>ANME-2 cluster</taxon>
        <taxon>Candidatus Methanocomedenaceae</taxon>
        <taxon>Candidatus Methanomarinus</taxon>
    </lineage>
</organism>
<protein>
    <submittedName>
        <fullName evidence="1">Uncharacterized protein</fullName>
    </submittedName>
</protein>
<name>A0AC61SBD8_9EURY</name>
<evidence type="ECO:0000313" key="2">
    <source>
        <dbReference type="Proteomes" id="UP000315423"/>
    </source>
</evidence>
<comment type="caution">
    <text evidence="1">The sequence shown here is derived from an EMBL/GenBank/DDBJ whole genome shotgun (WGS) entry which is preliminary data.</text>
</comment>
<proteinExistence type="predicted"/>